<accession>A0A9W7LSB6</accession>
<dbReference type="Gene3D" id="1.25.40.10">
    <property type="entry name" value="Tetratricopeptide repeat domain"/>
    <property type="match status" value="1"/>
</dbReference>
<comment type="caution">
    <text evidence="1">The sequence shown here is derived from an EMBL/GenBank/DDBJ whole genome shotgun (WGS) entry which is preliminary data.</text>
</comment>
<reference evidence="1" key="1">
    <citation type="submission" date="2023-05" db="EMBL/GenBank/DDBJ databases">
        <title>Genome and transcriptome analyses reveal genes involved in the formation of fine ridges on petal epidermal cells in Hibiscus trionum.</title>
        <authorList>
            <person name="Koshimizu S."/>
            <person name="Masuda S."/>
            <person name="Ishii T."/>
            <person name="Shirasu K."/>
            <person name="Hoshino A."/>
            <person name="Arita M."/>
        </authorList>
    </citation>
    <scope>NUCLEOTIDE SEQUENCE</scope>
    <source>
        <strain evidence="1">Hamamatsu line</strain>
    </source>
</reference>
<protein>
    <recommendedName>
        <fullName evidence="3">Pentatricopeptide repeat-containing protein</fullName>
    </recommendedName>
</protein>
<dbReference type="AlphaFoldDB" id="A0A9W7LSB6"/>
<dbReference type="OrthoDB" id="185373at2759"/>
<organism evidence="1 2">
    <name type="scientific">Hibiscus trionum</name>
    <name type="common">Flower of an hour</name>
    <dbReference type="NCBI Taxonomy" id="183268"/>
    <lineage>
        <taxon>Eukaryota</taxon>
        <taxon>Viridiplantae</taxon>
        <taxon>Streptophyta</taxon>
        <taxon>Embryophyta</taxon>
        <taxon>Tracheophyta</taxon>
        <taxon>Spermatophyta</taxon>
        <taxon>Magnoliopsida</taxon>
        <taxon>eudicotyledons</taxon>
        <taxon>Gunneridae</taxon>
        <taxon>Pentapetalae</taxon>
        <taxon>rosids</taxon>
        <taxon>malvids</taxon>
        <taxon>Malvales</taxon>
        <taxon>Malvaceae</taxon>
        <taxon>Malvoideae</taxon>
        <taxon>Hibiscus</taxon>
    </lineage>
</organism>
<proteinExistence type="predicted"/>
<name>A0A9W7LSB6_HIBTR</name>
<sequence length="115" mass="13592">MDTGKGTTPTVSAYNYLMKQYCMRKDMRTTAAMWKGMCVQGHCKARNMKEAWFLRREMIDKGYDEMREKWLAADKEMYSIFVDINYEEGNMETTLELCDEVIENCLLTKLNLENK</sequence>
<keyword evidence="2" id="KW-1185">Reference proteome</keyword>
<gene>
    <name evidence="1" type="ORF">HRI_001162100</name>
</gene>
<evidence type="ECO:0000313" key="2">
    <source>
        <dbReference type="Proteomes" id="UP001165190"/>
    </source>
</evidence>
<dbReference type="InterPro" id="IPR011990">
    <property type="entry name" value="TPR-like_helical_dom_sf"/>
</dbReference>
<evidence type="ECO:0000313" key="1">
    <source>
        <dbReference type="EMBL" id="GMI74928.1"/>
    </source>
</evidence>
<dbReference type="Proteomes" id="UP001165190">
    <property type="component" value="Unassembled WGS sequence"/>
</dbReference>
<dbReference type="EMBL" id="BSYR01000011">
    <property type="protein sequence ID" value="GMI74928.1"/>
    <property type="molecule type" value="Genomic_DNA"/>
</dbReference>
<evidence type="ECO:0008006" key="3">
    <source>
        <dbReference type="Google" id="ProtNLM"/>
    </source>
</evidence>